<feature type="transmembrane region" description="Helical" evidence="6">
    <location>
        <begin position="53"/>
        <end position="71"/>
    </location>
</feature>
<dbReference type="RefSeq" id="WP_205099973.1">
    <property type="nucleotide sequence ID" value="NZ_CAJNAQ010000005.1"/>
</dbReference>
<feature type="transmembrane region" description="Helical" evidence="6">
    <location>
        <begin position="277"/>
        <end position="297"/>
    </location>
</feature>
<keyword evidence="4 6" id="KW-1133">Transmembrane helix</keyword>
<evidence type="ECO:0000313" key="8">
    <source>
        <dbReference type="EMBL" id="CAE6498492.1"/>
    </source>
</evidence>
<organism evidence="8 9">
    <name type="scientific">Candidatus Nitrosotenuis uzonensis</name>
    <dbReference type="NCBI Taxonomy" id="1407055"/>
    <lineage>
        <taxon>Archaea</taxon>
        <taxon>Nitrososphaerota</taxon>
        <taxon>Candidatus Nitrosotenuis</taxon>
    </lineage>
</organism>
<evidence type="ECO:0000313" key="9">
    <source>
        <dbReference type="Proteomes" id="UP000655759"/>
    </source>
</evidence>
<feature type="transmembrane region" description="Helical" evidence="6">
    <location>
        <begin position="196"/>
        <end position="217"/>
    </location>
</feature>
<keyword evidence="3 6" id="KW-0812">Transmembrane</keyword>
<dbReference type="Gene3D" id="1.20.81.30">
    <property type="entry name" value="Type II secretion system (T2SS), domain F"/>
    <property type="match status" value="1"/>
</dbReference>
<evidence type="ECO:0000256" key="3">
    <source>
        <dbReference type="ARBA" id="ARBA00022692"/>
    </source>
</evidence>
<dbReference type="InterPro" id="IPR042094">
    <property type="entry name" value="T2SS_GspF_sf"/>
</dbReference>
<dbReference type="InterPro" id="IPR018076">
    <property type="entry name" value="T2SS_GspF_dom"/>
</dbReference>
<dbReference type="InterPro" id="IPR056569">
    <property type="entry name" value="ArlJ-like"/>
</dbReference>
<dbReference type="Pfam" id="PF00482">
    <property type="entry name" value="T2SSF"/>
    <property type="match status" value="1"/>
</dbReference>
<name>A0A812EY05_9ARCH</name>
<keyword evidence="5 6" id="KW-0472">Membrane</keyword>
<evidence type="ECO:0000256" key="4">
    <source>
        <dbReference type="ARBA" id="ARBA00022989"/>
    </source>
</evidence>
<proteinExistence type="predicted"/>
<sequence length="298" mass="32779">MSNTIEPEVRMPSIPLRKKEKFKVAVISSVASIFVISFSFYLSDSIEGMTRDVGIIFGVLAAVIPLTLLQLKEVQRKESIDRHLPLFLLSLVSSIQSGSNLIQAIQITPERNMGSLGPLLRNLKANISWGMPITEAFSNFEKLAGTRMAKRVIVLLEIAYRNGGNISENLETIQKYVTELRNLEKERKSALQPYTYTIYIAYAVFIAITVILSSQFFTQIEAVKVLLQENNVPATGNVFAALSGVKIEELDSILFNMAVIESIFGGLAAGKIGTGSYVSGIKHVVIMIVIAVIAFNAF</sequence>
<evidence type="ECO:0000256" key="1">
    <source>
        <dbReference type="ARBA" id="ARBA00004651"/>
    </source>
</evidence>
<dbReference type="EMBL" id="CAJNAQ010000005">
    <property type="protein sequence ID" value="CAE6498492.1"/>
    <property type="molecule type" value="Genomic_DNA"/>
</dbReference>
<gene>
    <name evidence="8" type="ORF">NUZ5A_50796</name>
</gene>
<keyword evidence="2" id="KW-1003">Cell membrane</keyword>
<comment type="subcellular location">
    <subcellularLocation>
        <location evidence="1">Cell membrane</location>
        <topology evidence="1">Multi-pass membrane protein</topology>
    </subcellularLocation>
</comment>
<reference evidence="8" key="1">
    <citation type="submission" date="2021-02" db="EMBL/GenBank/DDBJ databases">
        <authorList>
            <person name="Han P."/>
        </authorList>
    </citation>
    <scope>NUCLEOTIDE SEQUENCE</scope>
    <source>
        <strain evidence="8">Candidatus Nitrosotenuis uzonensis 5A</strain>
    </source>
</reference>
<evidence type="ECO:0000256" key="2">
    <source>
        <dbReference type="ARBA" id="ARBA00022475"/>
    </source>
</evidence>
<evidence type="ECO:0000256" key="6">
    <source>
        <dbReference type="SAM" id="Phobius"/>
    </source>
</evidence>
<dbReference type="PANTHER" id="PTHR35402:SF1">
    <property type="entry name" value="TYPE II SECRETION SYSTEM PROTEIN GSPF DOMAIN-CONTAINING PROTEIN"/>
    <property type="match status" value="1"/>
</dbReference>
<feature type="transmembrane region" description="Helical" evidence="6">
    <location>
        <begin position="21"/>
        <end position="41"/>
    </location>
</feature>
<dbReference type="PANTHER" id="PTHR35402">
    <property type="entry name" value="INTEGRAL MEMBRANE PROTEIN-RELATED"/>
    <property type="match status" value="1"/>
</dbReference>
<evidence type="ECO:0000259" key="7">
    <source>
        <dbReference type="Pfam" id="PF00482"/>
    </source>
</evidence>
<dbReference type="GO" id="GO:0005886">
    <property type="term" value="C:plasma membrane"/>
    <property type="evidence" value="ECO:0007669"/>
    <property type="project" value="UniProtKB-SubCell"/>
</dbReference>
<dbReference type="Proteomes" id="UP000655759">
    <property type="component" value="Unassembled WGS sequence"/>
</dbReference>
<comment type="caution">
    <text evidence="8">The sequence shown here is derived from an EMBL/GenBank/DDBJ whole genome shotgun (WGS) entry which is preliminary data.</text>
</comment>
<evidence type="ECO:0000256" key="5">
    <source>
        <dbReference type="ARBA" id="ARBA00023136"/>
    </source>
</evidence>
<feature type="domain" description="Type II secretion system protein GspF" evidence="7">
    <location>
        <begin position="87"/>
        <end position="212"/>
    </location>
</feature>
<accession>A0A812EY05</accession>
<protein>
    <recommendedName>
        <fullName evidence="7">Type II secretion system protein GspF domain-containing protein</fullName>
    </recommendedName>
</protein>
<dbReference type="AlphaFoldDB" id="A0A812EY05"/>